<evidence type="ECO:0000313" key="3">
    <source>
        <dbReference type="Proteomes" id="UP000451233"/>
    </source>
</evidence>
<dbReference type="PROSITE" id="PS50231">
    <property type="entry name" value="RICIN_B_LECTIN"/>
    <property type="match status" value="1"/>
</dbReference>
<dbReference type="InterPro" id="IPR052762">
    <property type="entry name" value="PCW_deacetylase/CE"/>
</dbReference>
<dbReference type="Pfam" id="PF17996">
    <property type="entry name" value="CE2_N"/>
    <property type="match status" value="1"/>
</dbReference>
<comment type="caution">
    <text evidence="2">The sequence shown here is derived from an EMBL/GenBank/DDBJ whole genome shotgun (WGS) entry which is preliminary data.</text>
</comment>
<sequence length="500" mass="53670">MKQLKTAILCFLLALTGCTKTEALKETPAVTTPGKYTATTKGIGALGDPNIKYFGRWDLADPAQYFSHWGGAYLKVKFTGTTVKVKFGNTSNYYARIDNGPWVSYTNVTGTVNLTPSPLASGTHSLSIAQGKDYAYVFSFQGLTLDAGASTAAPDVFPSLIEYIGDSITSGYTCAQANVSDYAWVCSELLGTEHTQIAFPGIALVNNYGLNTNKTGMETQYLKLQNLSFPASPNWDFSKYTPKVIVVNLGQNDNGTGVPDDLFQSTYTNFLATIRSKFPVAEIFALRPFTGVKATPTQAAVNARIAAGDARVHYVNTTGWITQGTADYNDGAHPSVSGHIKVANLLKPILAPYVASPALANGTYKLVNRTSGLALDVKGNLTADQTPIQQWGYTGGNNQRWTVTNIGNGQYRILSVQSGKSLDVAGNATADGTRIQLYTSTNANNQRWVITPGTVGYYFVKSVSANKMMEVPGHSTAPGALIQVWTNTGSNSQQWAFQAP</sequence>
<dbReference type="Gene3D" id="2.60.120.260">
    <property type="entry name" value="Galactose-binding domain-like"/>
    <property type="match status" value="1"/>
</dbReference>
<dbReference type="RefSeq" id="WP_160908227.1">
    <property type="nucleotide sequence ID" value="NZ_WVHS01000004.1"/>
</dbReference>
<feature type="domain" description="Ricin B lectin" evidence="1">
    <location>
        <begin position="361"/>
        <end position="498"/>
    </location>
</feature>
<dbReference type="GO" id="GO:0052689">
    <property type="term" value="F:carboxylic ester hydrolase activity"/>
    <property type="evidence" value="ECO:0007669"/>
    <property type="project" value="InterPro"/>
</dbReference>
<protein>
    <recommendedName>
        <fullName evidence="1">Ricin B lectin domain-containing protein</fullName>
    </recommendedName>
</protein>
<accession>A0A7K1Y1Y3</accession>
<organism evidence="2 3">
    <name type="scientific">Hufsiella ginkgonis</name>
    <dbReference type="NCBI Taxonomy" id="2695274"/>
    <lineage>
        <taxon>Bacteria</taxon>
        <taxon>Pseudomonadati</taxon>
        <taxon>Bacteroidota</taxon>
        <taxon>Sphingobacteriia</taxon>
        <taxon>Sphingobacteriales</taxon>
        <taxon>Sphingobacteriaceae</taxon>
        <taxon>Hufsiella</taxon>
    </lineage>
</organism>
<dbReference type="SMART" id="SM00458">
    <property type="entry name" value="RICIN"/>
    <property type="match status" value="1"/>
</dbReference>
<dbReference type="Pfam" id="PF14200">
    <property type="entry name" value="RicinB_lectin_2"/>
    <property type="match status" value="2"/>
</dbReference>
<dbReference type="AlphaFoldDB" id="A0A7K1Y1Y3"/>
<dbReference type="InterPro" id="IPR035992">
    <property type="entry name" value="Ricin_B-like_lectins"/>
</dbReference>
<dbReference type="Proteomes" id="UP000451233">
    <property type="component" value="Unassembled WGS sequence"/>
</dbReference>
<dbReference type="PROSITE" id="PS51257">
    <property type="entry name" value="PROKAR_LIPOPROTEIN"/>
    <property type="match status" value="1"/>
</dbReference>
<dbReference type="Pfam" id="PF13472">
    <property type="entry name" value="Lipase_GDSL_2"/>
    <property type="match status" value="1"/>
</dbReference>
<proteinExistence type="predicted"/>
<name>A0A7K1Y1Y3_9SPHI</name>
<dbReference type="InterPro" id="IPR040794">
    <property type="entry name" value="CE2_N"/>
</dbReference>
<dbReference type="PANTHER" id="PTHR37834">
    <property type="entry name" value="GDSL-LIKE LIPASE/ACYLHYDROLASE DOMAIN PROTEIN (AFU_ORTHOLOGUE AFUA_2G00620)"/>
    <property type="match status" value="1"/>
</dbReference>
<dbReference type="SUPFAM" id="SSF52266">
    <property type="entry name" value="SGNH hydrolase"/>
    <property type="match status" value="1"/>
</dbReference>
<dbReference type="CDD" id="cd01831">
    <property type="entry name" value="Endoglucanase_E_like"/>
    <property type="match status" value="1"/>
</dbReference>
<dbReference type="Gene3D" id="2.80.10.50">
    <property type="match status" value="3"/>
</dbReference>
<dbReference type="Gene3D" id="3.40.50.1110">
    <property type="entry name" value="SGNH hydrolase"/>
    <property type="match status" value="1"/>
</dbReference>
<reference evidence="2 3" key="1">
    <citation type="submission" date="2019-11" db="EMBL/GenBank/DDBJ databases">
        <title>Pedobacter sp. HMF7056 Genome sequencing and assembly.</title>
        <authorList>
            <person name="Kang H."/>
            <person name="Kim H."/>
            <person name="Joh K."/>
        </authorList>
    </citation>
    <scope>NUCLEOTIDE SEQUENCE [LARGE SCALE GENOMIC DNA]</scope>
    <source>
        <strain evidence="2 3">HMF7056</strain>
    </source>
</reference>
<dbReference type="SUPFAM" id="SSF50370">
    <property type="entry name" value="Ricin B-like lectins"/>
    <property type="match status" value="1"/>
</dbReference>
<dbReference type="PANTHER" id="PTHR37834:SF2">
    <property type="entry name" value="ESTERASE, SGNH HYDROLASE-TYPE"/>
    <property type="match status" value="1"/>
</dbReference>
<gene>
    <name evidence="2" type="ORF">GS398_18175</name>
</gene>
<evidence type="ECO:0000313" key="2">
    <source>
        <dbReference type="EMBL" id="MXV17231.1"/>
    </source>
</evidence>
<dbReference type="EMBL" id="WVHS01000004">
    <property type="protein sequence ID" value="MXV17231.1"/>
    <property type="molecule type" value="Genomic_DNA"/>
</dbReference>
<dbReference type="InterPro" id="IPR036514">
    <property type="entry name" value="SGNH_hydro_sf"/>
</dbReference>
<dbReference type="InterPro" id="IPR037461">
    <property type="entry name" value="CtCE2-like_dom"/>
</dbReference>
<evidence type="ECO:0000259" key="1">
    <source>
        <dbReference type="SMART" id="SM00458"/>
    </source>
</evidence>
<keyword evidence="3" id="KW-1185">Reference proteome</keyword>
<dbReference type="InterPro" id="IPR000772">
    <property type="entry name" value="Ricin_B_lectin"/>
</dbReference>
<dbReference type="InterPro" id="IPR013830">
    <property type="entry name" value="SGNH_hydro"/>
</dbReference>
<dbReference type="CDD" id="cd00161">
    <property type="entry name" value="beta-trefoil_Ricin-like"/>
    <property type="match status" value="1"/>
</dbReference>